<keyword evidence="25" id="KW-1185">Reference proteome</keyword>
<dbReference type="Pfam" id="PF00481">
    <property type="entry name" value="PP2C"/>
    <property type="match status" value="1"/>
</dbReference>
<keyword evidence="9" id="KW-0418">Kinase</keyword>
<dbReference type="SMR" id="A0A1S3XHX5"/>
<dbReference type="Gene3D" id="3.60.40.10">
    <property type="entry name" value="PPM-type phosphatase domain"/>
    <property type="match status" value="1"/>
</dbReference>
<dbReference type="FunFam" id="1.10.510.10:FF:000683">
    <property type="entry name" value="Protein kinase and PP2C-like domain-containing protein"/>
    <property type="match status" value="1"/>
</dbReference>
<keyword evidence="15" id="KW-0511">Multifunctional enzyme</keyword>
<evidence type="ECO:0000256" key="12">
    <source>
        <dbReference type="ARBA" id="ARBA00022842"/>
    </source>
</evidence>
<evidence type="ECO:0000259" key="24">
    <source>
        <dbReference type="PROSITE" id="PS51746"/>
    </source>
</evidence>
<evidence type="ECO:0000256" key="6">
    <source>
        <dbReference type="ARBA" id="ARBA00022679"/>
    </source>
</evidence>
<keyword evidence="10" id="KW-0378">Hydrolase</keyword>
<dbReference type="PaxDb" id="4097-A0A1S3XHX5"/>
<dbReference type="SMART" id="SM00331">
    <property type="entry name" value="PP2C_SIG"/>
    <property type="match status" value="1"/>
</dbReference>
<proteinExistence type="inferred from homology"/>
<evidence type="ECO:0000256" key="1">
    <source>
        <dbReference type="ARBA" id="ARBA00001936"/>
    </source>
</evidence>
<dbReference type="Pfam" id="PF00069">
    <property type="entry name" value="Pkinase"/>
    <property type="match status" value="1"/>
</dbReference>
<protein>
    <recommendedName>
        <fullName evidence="22">Protein kinase and PP2C-like domain-containing protein</fullName>
        <ecNumber evidence="3">2.7.11.1</ecNumber>
        <ecNumber evidence="4">3.1.3.16</ecNumber>
    </recommendedName>
</protein>
<evidence type="ECO:0000256" key="7">
    <source>
        <dbReference type="ARBA" id="ARBA00022723"/>
    </source>
</evidence>
<evidence type="ECO:0000256" key="9">
    <source>
        <dbReference type="ARBA" id="ARBA00022777"/>
    </source>
</evidence>
<evidence type="ECO:0000256" key="21">
    <source>
        <dbReference type="ARBA" id="ARBA00061507"/>
    </source>
</evidence>
<dbReference type="FunFam" id="3.60.40.10:FF:000035">
    <property type="entry name" value="Leucine rich repeat protein phosphatase 2c domain containing protein"/>
    <property type="match status" value="1"/>
</dbReference>
<evidence type="ECO:0000313" key="25">
    <source>
        <dbReference type="Proteomes" id="UP000790787"/>
    </source>
</evidence>
<keyword evidence="5" id="KW-0723">Serine/threonine-protein kinase</keyword>
<dbReference type="SMART" id="SM00332">
    <property type="entry name" value="PP2Cc"/>
    <property type="match status" value="1"/>
</dbReference>
<accession>A0A1S3XHX5</accession>
<comment type="similarity">
    <text evidence="21">In the N-terminal section; belongs to the protein kinase superfamily. Ser/Thr protein kinase family.</text>
</comment>
<gene>
    <name evidence="26" type="primary">LOC107765384</name>
</gene>
<keyword evidence="12" id="KW-0460">Magnesium</keyword>
<dbReference type="InterPro" id="IPR001932">
    <property type="entry name" value="PPM-type_phosphatase-like_dom"/>
</dbReference>
<keyword evidence="13" id="KW-0904">Protein phosphatase</keyword>
<evidence type="ECO:0000256" key="3">
    <source>
        <dbReference type="ARBA" id="ARBA00012513"/>
    </source>
</evidence>
<keyword evidence="11" id="KW-0067">ATP-binding</keyword>
<dbReference type="Gene3D" id="1.10.510.10">
    <property type="entry name" value="Transferase(Phosphotransferase) domain 1"/>
    <property type="match status" value="1"/>
</dbReference>
<evidence type="ECO:0000259" key="23">
    <source>
        <dbReference type="PROSITE" id="PS50011"/>
    </source>
</evidence>
<evidence type="ECO:0000256" key="5">
    <source>
        <dbReference type="ARBA" id="ARBA00022527"/>
    </source>
</evidence>
<dbReference type="InterPro" id="IPR036457">
    <property type="entry name" value="PPM-type-like_dom_sf"/>
</dbReference>
<dbReference type="SMART" id="SM00220">
    <property type="entry name" value="S_TKc"/>
    <property type="match status" value="1"/>
</dbReference>
<evidence type="ECO:0000313" key="26">
    <source>
        <dbReference type="RefSeq" id="XP_016439508.1"/>
    </source>
</evidence>
<dbReference type="CDD" id="cd00143">
    <property type="entry name" value="PP2Cc"/>
    <property type="match status" value="1"/>
</dbReference>
<dbReference type="GeneID" id="107765384"/>
<dbReference type="Proteomes" id="UP000790787">
    <property type="component" value="Chromosome 22"/>
</dbReference>
<dbReference type="GO" id="GO:0005524">
    <property type="term" value="F:ATP binding"/>
    <property type="evidence" value="ECO:0007669"/>
    <property type="project" value="UniProtKB-KW"/>
</dbReference>
<dbReference type="SUPFAM" id="SSF56112">
    <property type="entry name" value="Protein kinase-like (PK-like)"/>
    <property type="match status" value="1"/>
</dbReference>
<feature type="domain" description="PPM-type phosphatase" evidence="24">
    <location>
        <begin position="386"/>
        <end position="643"/>
    </location>
</feature>
<comment type="catalytic activity">
    <reaction evidence="18">
        <text>O-phospho-L-threonyl-[protein] + H2O = L-threonyl-[protein] + phosphate</text>
        <dbReference type="Rhea" id="RHEA:47004"/>
        <dbReference type="Rhea" id="RHEA-COMP:11060"/>
        <dbReference type="Rhea" id="RHEA-COMP:11605"/>
        <dbReference type="ChEBI" id="CHEBI:15377"/>
        <dbReference type="ChEBI" id="CHEBI:30013"/>
        <dbReference type="ChEBI" id="CHEBI:43474"/>
        <dbReference type="ChEBI" id="CHEBI:61977"/>
        <dbReference type="EC" id="3.1.3.16"/>
    </reaction>
</comment>
<dbReference type="RefSeq" id="XP_016439508.1">
    <property type="nucleotide sequence ID" value="XM_016584022.1"/>
</dbReference>
<evidence type="ECO:0000256" key="4">
    <source>
        <dbReference type="ARBA" id="ARBA00013081"/>
    </source>
</evidence>
<name>A0A1S3XHX5_TOBAC</name>
<evidence type="ECO:0000256" key="11">
    <source>
        <dbReference type="ARBA" id="ARBA00022840"/>
    </source>
</evidence>
<dbReference type="InterPro" id="IPR000719">
    <property type="entry name" value="Prot_kinase_dom"/>
</dbReference>
<dbReference type="GO" id="GO:0007165">
    <property type="term" value="P:signal transduction"/>
    <property type="evidence" value="ECO:0000318"/>
    <property type="project" value="GO_Central"/>
</dbReference>
<dbReference type="EC" id="3.1.3.16" evidence="4"/>
<dbReference type="InterPro" id="IPR051681">
    <property type="entry name" value="Ser/Thr_Kinases-Pseudokinases"/>
</dbReference>
<comment type="catalytic activity">
    <reaction evidence="17">
        <text>L-threonyl-[protein] + ATP = O-phospho-L-threonyl-[protein] + ADP + H(+)</text>
        <dbReference type="Rhea" id="RHEA:46608"/>
        <dbReference type="Rhea" id="RHEA-COMP:11060"/>
        <dbReference type="Rhea" id="RHEA-COMP:11605"/>
        <dbReference type="ChEBI" id="CHEBI:15378"/>
        <dbReference type="ChEBI" id="CHEBI:30013"/>
        <dbReference type="ChEBI" id="CHEBI:30616"/>
        <dbReference type="ChEBI" id="CHEBI:61977"/>
        <dbReference type="ChEBI" id="CHEBI:456216"/>
        <dbReference type="EC" id="2.7.11.1"/>
    </reaction>
</comment>
<evidence type="ECO:0000256" key="15">
    <source>
        <dbReference type="ARBA" id="ARBA00023268"/>
    </source>
</evidence>
<reference evidence="26" key="2">
    <citation type="submission" date="2025-08" db="UniProtKB">
        <authorList>
            <consortium name="RefSeq"/>
        </authorList>
    </citation>
    <scope>IDENTIFICATION</scope>
    <source>
        <tissue evidence="26">Leaf</tissue>
    </source>
</reference>
<feature type="domain" description="Protein kinase" evidence="23">
    <location>
        <begin position="30"/>
        <end position="315"/>
    </location>
</feature>
<evidence type="ECO:0000256" key="2">
    <source>
        <dbReference type="ARBA" id="ARBA00001946"/>
    </source>
</evidence>
<sequence length="653" mass="72051">MGLEILEPNTCIRGCCTSPKIPIHLPLSSYSLSHPIARGAESVVYEAILDGKRVAVKKPILSTSEDIDKFHKELQLLCKLDHPGIAKLVAAHAKPPNYMFFFEFYESGNLAGKLHVDEWSPSIRQALEVATCLAKALQYLHNLGIVHRDVKPANILLDRQLQPRLADFGLAEYKKNLKLVSTENWKSTGKPTGGFHKRNMVGTLIYMAPEVLRKEIQTEKSDVYSFGISLNELLTGVVPYTDLRAEAQAHTVLEMNYTEQQLTAAVVSEGLRPVLADVRSGASASLLSLIERCWDKDPQSRPSFDDIVVELGSILEDEIGRNRTEMASADSFISSNGSDGANIQSYQENISWFGQGKEFSKRVPTALAASAWLDYSDDQVYSPVLSWGSFASCGRRETMEDRHFLMPQLCDEKDIHVFAIFDGHRGSAAAEFSAGALPGFLQNLGSISSPSDALFEAFIKTDVAFRTQLDSCRKRKGAVQKDWHPGCTAIAALMVRNKLIVANAGDCRTILCRAGNPYALSRDHVASCHEERERIIRAGGVVKWQVDTWRVGDAALQVTRSIGDDDLKPAVTAEPEITLTTLSAEDEYIVMASDGLWDVVSETDVVNIIRDTVKEPGMCSKRLATEAAERGSKDNITVIVVFLRPVSTAERIY</sequence>
<dbReference type="OrthoDB" id="10264738at2759"/>
<evidence type="ECO:0000256" key="10">
    <source>
        <dbReference type="ARBA" id="ARBA00022801"/>
    </source>
</evidence>
<dbReference type="PROSITE" id="PS50011">
    <property type="entry name" value="PROTEIN_KINASE_DOM"/>
    <property type="match status" value="1"/>
</dbReference>
<dbReference type="RefSeq" id="XP_016439508.1">
    <property type="nucleotide sequence ID" value="XM_016584022.2"/>
</dbReference>
<comment type="cofactor">
    <cofactor evidence="2">
        <name>Mg(2+)</name>
        <dbReference type="ChEBI" id="CHEBI:18420"/>
    </cofactor>
</comment>
<reference evidence="25" key="1">
    <citation type="journal article" date="2014" name="Nat. Commun.">
        <title>The tobacco genome sequence and its comparison with those of tomato and potato.</title>
        <authorList>
            <person name="Sierro N."/>
            <person name="Battey J.N."/>
            <person name="Ouadi S."/>
            <person name="Bakaher N."/>
            <person name="Bovet L."/>
            <person name="Willig A."/>
            <person name="Goepfert S."/>
            <person name="Peitsch M.C."/>
            <person name="Ivanov N.V."/>
        </authorList>
    </citation>
    <scope>NUCLEOTIDE SEQUENCE [LARGE SCALE GENOMIC DNA]</scope>
</reference>
<keyword evidence="7" id="KW-0479">Metal-binding</keyword>
<dbReference type="GO" id="GO:0046872">
    <property type="term" value="F:metal ion binding"/>
    <property type="evidence" value="ECO:0007669"/>
    <property type="project" value="UniProtKB-KW"/>
</dbReference>
<keyword evidence="8" id="KW-0547">Nucleotide-binding</keyword>
<dbReference type="AlphaFoldDB" id="A0A1S3XHX5"/>
<organism evidence="25 26">
    <name type="scientific">Nicotiana tabacum</name>
    <name type="common">Common tobacco</name>
    <dbReference type="NCBI Taxonomy" id="4097"/>
    <lineage>
        <taxon>Eukaryota</taxon>
        <taxon>Viridiplantae</taxon>
        <taxon>Streptophyta</taxon>
        <taxon>Embryophyta</taxon>
        <taxon>Tracheophyta</taxon>
        <taxon>Spermatophyta</taxon>
        <taxon>Magnoliopsida</taxon>
        <taxon>eudicotyledons</taxon>
        <taxon>Gunneridae</taxon>
        <taxon>Pentapetalae</taxon>
        <taxon>asterids</taxon>
        <taxon>lamiids</taxon>
        <taxon>Solanales</taxon>
        <taxon>Solanaceae</taxon>
        <taxon>Nicotianoideae</taxon>
        <taxon>Nicotianeae</taxon>
        <taxon>Nicotiana</taxon>
    </lineage>
</organism>
<evidence type="ECO:0000256" key="18">
    <source>
        <dbReference type="ARBA" id="ARBA00048336"/>
    </source>
</evidence>
<evidence type="ECO:0000256" key="14">
    <source>
        <dbReference type="ARBA" id="ARBA00023211"/>
    </source>
</evidence>
<dbReference type="PANTHER" id="PTHR44329:SF288">
    <property type="entry name" value="MITOGEN-ACTIVATED PROTEIN KINASE KINASE KINASE 20"/>
    <property type="match status" value="1"/>
</dbReference>
<evidence type="ECO:0000256" key="13">
    <source>
        <dbReference type="ARBA" id="ARBA00022912"/>
    </source>
</evidence>
<evidence type="ECO:0000256" key="19">
    <source>
        <dbReference type="ARBA" id="ARBA00048679"/>
    </source>
</evidence>
<evidence type="ECO:0000256" key="16">
    <source>
        <dbReference type="ARBA" id="ARBA00047761"/>
    </source>
</evidence>
<dbReference type="GO" id="GO:0004674">
    <property type="term" value="F:protein serine/threonine kinase activity"/>
    <property type="evidence" value="ECO:0000318"/>
    <property type="project" value="GO_Central"/>
</dbReference>
<comment type="cofactor">
    <cofactor evidence="1">
        <name>Mn(2+)</name>
        <dbReference type="ChEBI" id="CHEBI:29035"/>
    </cofactor>
</comment>
<keyword evidence="6" id="KW-0808">Transferase</keyword>
<comment type="catalytic activity">
    <reaction evidence="19">
        <text>L-seryl-[protein] + ATP = O-phospho-L-seryl-[protein] + ADP + H(+)</text>
        <dbReference type="Rhea" id="RHEA:17989"/>
        <dbReference type="Rhea" id="RHEA-COMP:9863"/>
        <dbReference type="Rhea" id="RHEA-COMP:11604"/>
        <dbReference type="ChEBI" id="CHEBI:15378"/>
        <dbReference type="ChEBI" id="CHEBI:29999"/>
        <dbReference type="ChEBI" id="CHEBI:30616"/>
        <dbReference type="ChEBI" id="CHEBI:83421"/>
        <dbReference type="ChEBI" id="CHEBI:456216"/>
        <dbReference type="EC" id="2.7.11.1"/>
    </reaction>
</comment>
<dbReference type="EC" id="2.7.11.1" evidence="3"/>
<dbReference type="STRING" id="4097.A0A1S3XHX5"/>
<dbReference type="PANTHER" id="PTHR44329">
    <property type="entry name" value="SERINE/THREONINE-PROTEIN KINASE TNNI3K-RELATED"/>
    <property type="match status" value="1"/>
</dbReference>
<comment type="catalytic activity">
    <reaction evidence="16">
        <text>O-phospho-L-seryl-[protein] + H2O = L-seryl-[protein] + phosphate</text>
        <dbReference type="Rhea" id="RHEA:20629"/>
        <dbReference type="Rhea" id="RHEA-COMP:9863"/>
        <dbReference type="Rhea" id="RHEA-COMP:11604"/>
        <dbReference type="ChEBI" id="CHEBI:15377"/>
        <dbReference type="ChEBI" id="CHEBI:29999"/>
        <dbReference type="ChEBI" id="CHEBI:43474"/>
        <dbReference type="ChEBI" id="CHEBI:83421"/>
        <dbReference type="EC" id="3.1.3.16"/>
    </reaction>
</comment>
<dbReference type="GO" id="GO:0004722">
    <property type="term" value="F:protein serine/threonine phosphatase activity"/>
    <property type="evidence" value="ECO:0007669"/>
    <property type="project" value="UniProtKB-EC"/>
</dbReference>
<dbReference type="InterPro" id="IPR011009">
    <property type="entry name" value="Kinase-like_dom_sf"/>
</dbReference>
<dbReference type="OMA" id="HVEEWNP"/>
<evidence type="ECO:0000256" key="17">
    <source>
        <dbReference type="ARBA" id="ARBA00047899"/>
    </source>
</evidence>
<evidence type="ECO:0000256" key="20">
    <source>
        <dbReference type="ARBA" id="ARBA00061213"/>
    </source>
</evidence>
<dbReference type="PROSITE" id="PS00108">
    <property type="entry name" value="PROTEIN_KINASE_ST"/>
    <property type="match status" value="1"/>
</dbReference>
<comment type="similarity">
    <text evidence="20">In the C-terminal section; belongs to the PP2C family.</text>
</comment>
<dbReference type="PROSITE" id="PS51746">
    <property type="entry name" value="PPM_2"/>
    <property type="match status" value="1"/>
</dbReference>
<dbReference type="SUPFAM" id="SSF81606">
    <property type="entry name" value="PP2C-like"/>
    <property type="match status" value="1"/>
</dbReference>
<keyword evidence="14" id="KW-0464">Manganese</keyword>
<evidence type="ECO:0000256" key="8">
    <source>
        <dbReference type="ARBA" id="ARBA00022741"/>
    </source>
</evidence>
<evidence type="ECO:0000256" key="22">
    <source>
        <dbReference type="ARBA" id="ARBA00072432"/>
    </source>
</evidence>
<dbReference type="InterPro" id="IPR008271">
    <property type="entry name" value="Ser/Thr_kinase_AS"/>
</dbReference>
<dbReference type="KEGG" id="nta:107765384"/>